<comment type="caution">
    <text evidence="1">The sequence shown here is derived from an EMBL/GenBank/DDBJ whole genome shotgun (WGS) entry which is preliminary data.</text>
</comment>
<dbReference type="EMBL" id="QHCT01000017">
    <property type="protein sequence ID" value="RHX83658.1"/>
    <property type="molecule type" value="Genomic_DNA"/>
</dbReference>
<name>A0A396YQM7_9LEPT</name>
<proteinExistence type="predicted"/>
<sequence>MIFELILLNDLKWVINKETVKYRKESIMEGKIRYSKGSLGKSFRILNDSIRMKRVERTGVLF</sequence>
<gene>
    <name evidence="1" type="ORF">DLM75_23665</name>
</gene>
<evidence type="ECO:0000313" key="2">
    <source>
        <dbReference type="Proteomes" id="UP000265798"/>
    </source>
</evidence>
<dbReference type="AlphaFoldDB" id="A0A396YQM7"/>
<protein>
    <submittedName>
        <fullName evidence="1">Uncharacterized protein</fullName>
    </submittedName>
</protein>
<evidence type="ECO:0000313" key="1">
    <source>
        <dbReference type="EMBL" id="RHX83658.1"/>
    </source>
</evidence>
<accession>A0A396YQM7</accession>
<reference evidence="2" key="1">
    <citation type="submission" date="2018-05" db="EMBL/GenBank/DDBJ databases">
        <title>Leptospira yasudae sp. nov. and Leptospira stimsonii sp. nov., two pathogenic species of the genus Leptospira isolated from environmental sources.</title>
        <authorList>
            <person name="Casanovas-Massana A."/>
            <person name="Hamond C."/>
            <person name="Santos L.A."/>
            <person name="Hacker K.P."/>
            <person name="Balassiano I."/>
            <person name="Medeiros M.A."/>
            <person name="Reis M.G."/>
            <person name="Ko A.I."/>
            <person name="Wunder E.A."/>
        </authorList>
    </citation>
    <scope>NUCLEOTIDE SEQUENCE [LARGE SCALE GENOMIC DNA]</scope>
    <source>
        <strain evidence="2">Yale</strain>
    </source>
</reference>
<dbReference type="Proteomes" id="UP000265798">
    <property type="component" value="Unassembled WGS sequence"/>
</dbReference>
<organism evidence="1 2">
    <name type="scientific">Leptospira stimsonii</name>
    <dbReference type="NCBI Taxonomy" id="2202203"/>
    <lineage>
        <taxon>Bacteria</taxon>
        <taxon>Pseudomonadati</taxon>
        <taxon>Spirochaetota</taxon>
        <taxon>Spirochaetia</taxon>
        <taxon>Leptospirales</taxon>
        <taxon>Leptospiraceae</taxon>
        <taxon>Leptospira</taxon>
    </lineage>
</organism>